<dbReference type="Gene3D" id="1.20.58.1520">
    <property type="match status" value="1"/>
</dbReference>
<dbReference type="EMBL" id="KK853185">
    <property type="protein sequence ID" value="KDR10109.1"/>
    <property type="molecule type" value="Genomic_DNA"/>
</dbReference>
<dbReference type="eggNOG" id="KOG4302">
    <property type="taxonomic scope" value="Eukaryota"/>
</dbReference>
<dbReference type="PANTHER" id="PTHR19321">
    <property type="entry name" value="PROTEIN REGULATOR OF CYTOKINESIS 1 PRC1-RELATED"/>
    <property type="match status" value="1"/>
</dbReference>
<proteinExistence type="predicted"/>
<dbReference type="GO" id="GO:0005737">
    <property type="term" value="C:cytoplasm"/>
    <property type="evidence" value="ECO:0007669"/>
    <property type="project" value="TreeGrafter"/>
</dbReference>
<dbReference type="GO" id="GO:0008017">
    <property type="term" value="F:microtubule binding"/>
    <property type="evidence" value="ECO:0007669"/>
    <property type="project" value="InterPro"/>
</dbReference>
<organism evidence="1 2">
    <name type="scientific">Zootermopsis nevadensis</name>
    <name type="common">Dampwood termite</name>
    <dbReference type="NCBI Taxonomy" id="136037"/>
    <lineage>
        <taxon>Eukaryota</taxon>
        <taxon>Metazoa</taxon>
        <taxon>Ecdysozoa</taxon>
        <taxon>Arthropoda</taxon>
        <taxon>Hexapoda</taxon>
        <taxon>Insecta</taxon>
        <taxon>Pterygota</taxon>
        <taxon>Neoptera</taxon>
        <taxon>Polyneoptera</taxon>
        <taxon>Dictyoptera</taxon>
        <taxon>Blattodea</taxon>
        <taxon>Blattoidea</taxon>
        <taxon>Termitoidae</taxon>
        <taxon>Termopsidae</taxon>
        <taxon>Zootermopsis</taxon>
    </lineage>
</organism>
<evidence type="ECO:0000313" key="1">
    <source>
        <dbReference type="EMBL" id="KDR10109.1"/>
    </source>
</evidence>
<reference evidence="1 2" key="1">
    <citation type="journal article" date="2014" name="Nat. Commun.">
        <title>Molecular traces of alternative social organization in a termite genome.</title>
        <authorList>
            <person name="Terrapon N."/>
            <person name="Li C."/>
            <person name="Robertson H.M."/>
            <person name="Ji L."/>
            <person name="Meng X."/>
            <person name="Booth W."/>
            <person name="Chen Z."/>
            <person name="Childers C.P."/>
            <person name="Glastad K.M."/>
            <person name="Gokhale K."/>
            <person name="Gowin J."/>
            <person name="Gronenberg W."/>
            <person name="Hermansen R.A."/>
            <person name="Hu H."/>
            <person name="Hunt B.G."/>
            <person name="Huylmans A.K."/>
            <person name="Khalil S.M."/>
            <person name="Mitchell R.D."/>
            <person name="Munoz-Torres M.C."/>
            <person name="Mustard J.A."/>
            <person name="Pan H."/>
            <person name="Reese J.T."/>
            <person name="Scharf M.E."/>
            <person name="Sun F."/>
            <person name="Vogel H."/>
            <person name="Xiao J."/>
            <person name="Yang W."/>
            <person name="Yang Z."/>
            <person name="Yang Z."/>
            <person name="Zhou J."/>
            <person name="Zhu J."/>
            <person name="Brent C.S."/>
            <person name="Elsik C.G."/>
            <person name="Goodisman M.A."/>
            <person name="Liberles D.A."/>
            <person name="Roe R.M."/>
            <person name="Vargo E.L."/>
            <person name="Vilcinskas A."/>
            <person name="Wang J."/>
            <person name="Bornberg-Bauer E."/>
            <person name="Korb J."/>
            <person name="Zhang G."/>
            <person name="Liebig J."/>
        </authorList>
    </citation>
    <scope>NUCLEOTIDE SEQUENCE [LARGE SCALE GENOMIC DNA]</scope>
    <source>
        <tissue evidence="1">Whole organism</tissue>
    </source>
</reference>
<sequence length="94" mass="11233">MLDLENRENDPNRLFHNRGGLLLVEEKERKAIKKDLPKVEKELMKYVSLYEEQHKKPFKIHGQPVSDVINSQWTLHKEHKEQEKTVKKFARDAV</sequence>
<dbReference type="GO" id="GO:0051256">
    <property type="term" value="P:mitotic spindle midzone assembly"/>
    <property type="evidence" value="ECO:0007669"/>
    <property type="project" value="TreeGrafter"/>
</dbReference>
<dbReference type="STRING" id="136037.A0A067QLU7"/>
<protein>
    <submittedName>
        <fullName evidence="1">Protein regulator of cytokinesis 1</fullName>
    </submittedName>
</protein>
<dbReference type="AlphaFoldDB" id="A0A067QLU7"/>
<keyword evidence="2" id="KW-1185">Reference proteome</keyword>
<evidence type="ECO:0000313" key="2">
    <source>
        <dbReference type="Proteomes" id="UP000027135"/>
    </source>
</evidence>
<dbReference type="InParanoid" id="A0A067QLU7"/>
<dbReference type="GO" id="GO:1990023">
    <property type="term" value="C:mitotic spindle midzone"/>
    <property type="evidence" value="ECO:0007669"/>
    <property type="project" value="TreeGrafter"/>
</dbReference>
<name>A0A067QLU7_ZOONE</name>
<gene>
    <name evidence="1" type="ORF">L798_00278</name>
</gene>
<dbReference type="InterPro" id="IPR007145">
    <property type="entry name" value="MAP65_Ase1_PRC1"/>
</dbReference>
<accession>A0A067QLU7</accession>
<dbReference type="PANTHER" id="PTHR19321:SF41">
    <property type="entry name" value="FASCETTO-RELATED"/>
    <property type="match status" value="1"/>
</dbReference>
<dbReference type="Proteomes" id="UP000027135">
    <property type="component" value="Unassembled WGS sequence"/>
</dbReference>
<dbReference type="Pfam" id="PF03999">
    <property type="entry name" value="MAP65_ASE1"/>
    <property type="match status" value="1"/>
</dbReference>